<keyword evidence="1" id="KW-0175">Coiled coil</keyword>
<name>A0A4Y2K4K4_ARAVE</name>
<feature type="compositionally biased region" description="Low complexity" evidence="2">
    <location>
        <begin position="72"/>
        <end position="81"/>
    </location>
</feature>
<reference evidence="3 4" key="1">
    <citation type="journal article" date="2019" name="Sci. Rep.">
        <title>Orb-weaving spider Araneus ventricosus genome elucidates the spidroin gene catalogue.</title>
        <authorList>
            <person name="Kono N."/>
            <person name="Nakamura H."/>
            <person name="Ohtoshi R."/>
            <person name="Moran D.A.P."/>
            <person name="Shinohara A."/>
            <person name="Yoshida Y."/>
            <person name="Fujiwara M."/>
            <person name="Mori M."/>
            <person name="Tomita M."/>
            <person name="Arakawa K."/>
        </authorList>
    </citation>
    <scope>NUCLEOTIDE SEQUENCE [LARGE SCALE GENOMIC DNA]</scope>
</reference>
<sequence>MQQILYVCDDGLDKLSQIANKIGETTSTVSDIGEMLTRLSLSMLEAKVEELTNQVQCLSRELSLQKIRYRNSKSSSQTLSSLHTNTKNAHFADKAR</sequence>
<gene>
    <name evidence="3" type="ORF">AVEN_256529_1</name>
</gene>
<dbReference type="EMBL" id="BGPR01004171">
    <property type="protein sequence ID" value="GBM96735.1"/>
    <property type="molecule type" value="Genomic_DNA"/>
</dbReference>
<accession>A0A4Y2K4K4</accession>
<dbReference type="AlphaFoldDB" id="A0A4Y2K4K4"/>
<proteinExistence type="predicted"/>
<evidence type="ECO:0000256" key="2">
    <source>
        <dbReference type="SAM" id="MobiDB-lite"/>
    </source>
</evidence>
<evidence type="ECO:0000256" key="1">
    <source>
        <dbReference type="SAM" id="Coils"/>
    </source>
</evidence>
<protein>
    <submittedName>
        <fullName evidence="3">Uncharacterized protein</fullName>
    </submittedName>
</protein>
<evidence type="ECO:0000313" key="4">
    <source>
        <dbReference type="Proteomes" id="UP000499080"/>
    </source>
</evidence>
<feature type="coiled-coil region" evidence="1">
    <location>
        <begin position="41"/>
        <end position="68"/>
    </location>
</feature>
<keyword evidence="4" id="KW-1185">Reference proteome</keyword>
<feature type="region of interest" description="Disordered" evidence="2">
    <location>
        <begin position="71"/>
        <end position="96"/>
    </location>
</feature>
<organism evidence="3 4">
    <name type="scientific">Araneus ventricosus</name>
    <name type="common">Orbweaver spider</name>
    <name type="synonym">Epeira ventricosa</name>
    <dbReference type="NCBI Taxonomy" id="182803"/>
    <lineage>
        <taxon>Eukaryota</taxon>
        <taxon>Metazoa</taxon>
        <taxon>Ecdysozoa</taxon>
        <taxon>Arthropoda</taxon>
        <taxon>Chelicerata</taxon>
        <taxon>Arachnida</taxon>
        <taxon>Araneae</taxon>
        <taxon>Araneomorphae</taxon>
        <taxon>Entelegynae</taxon>
        <taxon>Araneoidea</taxon>
        <taxon>Araneidae</taxon>
        <taxon>Araneus</taxon>
    </lineage>
</organism>
<comment type="caution">
    <text evidence="3">The sequence shown here is derived from an EMBL/GenBank/DDBJ whole genome shotgun (WGS) entry which is preliminary data.</text>
</comment>
<evidence type="ECO:0000313" key="3">
    <source>
        <dbReference type="EMBL" id="GBM96735.1"/>
    </source>
</evidence>
<dbReference type="Proteomes" id="UP000499080">
    <property type="component" value="Unassembled WGS sequence"/>
</dbReference>